<feature type="non-terminal residue" evidence="2">
    <location>
        <position position="1"/>
    </location>
</feature>
<proteinExistence type="predicted"/>
<name>S4PIU6_9NEOP</name>
<dbReference type="AlphaFoldDB" id="S4PIU6"/>
<reference evidence="2" key="2">
    <citation type="submission" date="2013-05" db="EMBL/GenBank/DDBJ databases">
        <authorList>
            <person name="Carter J.-M."/>
            <person name="Baker S.C."/>
            <person name="Pink R."/>
            <person name="Carter D.R.F."/>
            <person name="Collins A."/>
            <person name="Tomlin J."/>
            <person name="Gibbs M."/>
            <person name="Breuker C.J."/>
        </authorList>
    </citation>
    <scope>NUCLEOTIDE SEQUENCE</scope>
    <source>
        <tissue evidence="2">Ovary</tissue>
    </source>
</reference>
<accession>S4PIU6</accession>
<evidence type="ECO:0000256" key="1">
    <source>
        <dbReference type="SAM" id="MobiDB-lite"/>
    </source>
</evidence>
<evidence type="ECO:0000313" key="2">
    <source>
        <dbReference type="EMBL" id="JAA89708.1"/>
    </source>
</evidence>
<feature type="non-terminal residue" evidence="2">
    <location>
        <position position="86"/>
    </location>
</feature>
<feature type="compositionally biased region" description="Polar residues" evidence="1">
    <location>
        <begin position="42"/>
        <end position="51"/>
    </location>
</feature>
<feature type="region of interest" description="Disordered" evidence="1">
    <location>
        <begin position="1"/>
        <end position="86"/>
    </location>
</feature>
<feature type="compositionally biased region" description="Basic residues" evidence="1">
    <location>
        <begin position="76"/>
        <end position="86"/>
    </location>
</feature>
<sequence>LLQQNQGEATQERIFNVDLTTPNNQASVNSDRPAQADDLQVNVRNGENSNEVRGRLRQRSRSRSHSRQRSRDRVRGKSRSRSRGRS</sequence>
<feature type="compositionally biased region" description="Polar residues" evidence="1">
    <location>
        <begin position="18"/>
        <end position="32"/>
    </location>
</feature>
<dbReference type="EMBL" id="GAIX01002852">
    <property type="protein sequence ID" value="JAA89708.1"/>
    <property type="molecule type" value="Transcribed_RNA"/>
</dbReference>
<organism evidence="2">
    <name type="scientific">Pararge aegeria</name>
    <name type="common">speckled wood butterfly</name>
    <dbReference type="NCBI Taxonomy" id="116150"/>
    <lineage>
        <taxon>Eukaryota</taxon>
        <taxon>Metazoa</taxon>
        <taxon>Ecdysozoa</taxon>
        <taxon>Arthropoda</taxon>
        <taxon>Hexapoda</taxon>
        <taxon>Insecta</taxon>
        <taxon>Pterygota</taxon>
        <taxon>Neoptera</taxon>
        <taxon>Endopterygota</taxon>
        <taxon>Lepidoptera</taxon>
        <taxon>Glossata</taxon>
        <taxon>Ditrysia</taxon>
        <taxon>Papilionoidea</taxon>
        <taxon>Nymphalidae</taxon>
        <taxon>Satyrinae</taxon>
        <taxon>Satyrini</taxon>
        <taxon>Parargina</taxon>
        <taxon>Pararge</taxon>
    </lineage>
</organism>
<feature type="compositionally biased region" description="Basic residues" evidence="1">
    <location>
        <begin position="55"/>
        <end position="68"/>
    </location>
</feature>
<protein>
    <submittedName>
        <fullName evidence="2">Uncharacterized protein</fullName>
    </submittedName>
</protein>
<reference evidence="2" key="1">
    <citation type="journal article" date="2013" name="BMC Genomics">
        <title>Unscrambling butterfly oogenesis.</title>
        <authorList>
            <person name="Carter J.M."/>
            <person name="Baker S.C."/>
            <person name="Pink R."/>
            <person name="Carter D.R."/>
            <person name="Collins A."/>
            <person name="Tomlin J."/>
            <person name="Gibbs M."/>
            <person name="Breuker C.J."/>
        </authorList>
    </citation>
    <scope>NUCLEOTIDE SEQUENCE</scope>
    <source>
        <tissue evidence="2">Ovary</tissue>
    </source>
</reference>